<dbReference type="InterPro" id="IPR021109">
    <property type="entry name" value="Peptidase_aspartic_dom_sf"/>
</dbReference>
<dbReference type="Gene3D" id="2.40.70.10">
    <property type="entry name" value="Acid Proteases"/>
    <property type="match status" value="1"/>
</dbReference>
<keyword evidence="2" id="KW-1185">Reference proteome</keyword>
<evidence type="ECO:0000313" key="2">
    <source>
        <dbReference type="Proteomes" id="UP001396334"/>
    </source>
</evidence>
<gene>
    <name evidence="1" type="ORF">V6N11_044525</name>
</gene>
<evidence type="ECO:0000313" key="1">
    <source>
        <dbReference type="EMBL" id="KAK9011680.1"/>
    </source>
</evidence>
<name>A0ABR2RFF4_9ROSI</name>
<dbReference type="Pfam" id="PF13650">
    <property type="entry name" value="Asp_protease_2"/>
    <property type="match status" value="1"/>
</dbReference>
<dbReference type="Gene3D" id="3.10.10.10">
    <property type="entry name" value="HIV Type 1 Reverse Transcriptase, subunit A, domain 1"/>
    <property type="match status" value="1"/>
</dbReference>
<organism evidence="1 2">
    <name type="scientific">Hibiscus sabdariffa</name>
    <name type="common">roselle</name>
    <dbReference type="NCBI Taxonomy" id="183260"/>
    <lineage>
        <taxon>Eukaryota</taxon>
        <taxon>Viridiplantae</taxon>
        <taxon>Streptophyta</taxon>
        <taxon>Embryophyta</taxon>
        <taxon>Tracheophyta</taxon>
        <taxon>Spermatophyta</taxon>
        <taxon>Magnoliopsida</taxon>
        <taxon>eudicotyledons</taxon>
        <taxon>Gunneridae</taxon>
        <taxon>Pentapetalae</taxon>
        <taxon>rosids</taxon>
        <taxon>malvids</taxon>
        <taxon>Malvales</taxon>
        <taxon>Malvaceae</taxon>
        <taxon>Malvoideae</taxon>
        <taxon>Hibiscus</taxon>
    </lineage>
</organism>
<dbReference type="InterPro" id="IPR043502">
    <property type="entry name" value="DNA/RNA_pol_sf"/>
</dbReference>
<proteinExistence type="predicted"/>
<dbReference type="Proteomes" id="UP001396334">
    <property type="component" value="Unassembled WGS sequence"/>
</dbReference>
<reference evidence="1 2" key="1">
    <citation type="journal article" date="2024" name="G3 (Bethesda)">
        <title>Genome assembly of Hibiscus sabdariffa L. provides insights into metabolisms of medicinal natural products.</title>
        <authorList>
            <person name="Kim T."/>
        </authorList>
    </citation>
    <scope>NUCLEOTIDE SEQUENCE [LARGE SCALE GENOMIC DNA]</scope>
    <source>
        <strain evidence="1">TK-2024</strain>
        <tissue evidence="1">Old leaves</tissue>
    </source>
</reference>
<sequence length="343" mass="38650">MLDQFHTNIPFLEAIEEVPSYAKFLKDIVTKKRKAESYETVAVASEYCTGRIDLPMKKKDPGSFIIPCSIGNNFMGNALCDLGSSVNLMPKAVFKKLGIGIERPTTAILQLADRSHVRPKGKVEDVIVKVDKFVFPVDFLILDCEVDDKAPIILGRPFLATERILIDCEKGDFTMKVADQTMTINVFNTLPYMDNQGECYHLQEENTTAVEEDSDIICCSKFIQIKDFERLKKGDDEEPKATPCESNQYKKAIGWTMADLKVISPTICMYKIILEECHSNSVEPQRRFNPTMEKVVMKEIIKWLDAGVIYPISDSSWVSLVQCVPKKGGITVVTNDENELIPT</sequence>
<dbReference type="PANTHER" id="PTHR33067">
    <property type="entry name" value="RNA-DIRECTED DNA POLYMERASE-RELATED"/>
    <property type="match status" value="1"/>
</dbReference>
<protein>
    <submittedName>
        <fullName evidence="1">Uncharacterized protein</fullName>
    </submittedName>
</protein>
<dbReference type="EMBL" id="JBBPBN010000023">
    <property type="protein sequence ID" value="KAK9011680.1"/>
    <property type="molecule type" value="Genomic_DNA"/>
</dbReference>
<dbReference type="SUPFAM" id="SSF56672">
    <property type="entry name" value="DNA/RNA polymerases"/>
    <property type="match status" value="1"/>
</dbReference>
<dbReference type="CDD" id="cd00303">
    <property type="entry name" value="retropepsin_like"/>
    <property type="match status" value="1"/>
</dbReference>
<comment type="caution">
    <text evidence="1">The sequence shown here is derived from an EMBL/GenBank/DDBJ whole genome shotgun (WGS) entry which is preliminary data.</text>
</comment>
<accession>A0ABR2RFF4</accession>
<dbReference type="PANTHER" id="PTHR33067:SF32">
    <property type="entry name" value="ASPARTIC PEPTIDASE DDI1-TYPE DOMAIN-CONTAINING PROTEIN"/>
    <property type="match status" value="1"/>
</dbReference>